<dbReference type="SMART" id="SM01158">
    <property type="entry name" value="DUF1741"/>
    <property type="match status" value="1"/>
</dbReference>
<dbReference type="InterPro" id="IPR039868">
    <property type="entry name" value="ARMD3-like"/>
</dbReference>
<gene>
    <name evidence="6" type="ORF">FKW44_023886</name>
</gene>
<keyword evidence="7" id="KW-1185">Reference proteome</keyword>
<dbReference type="Pfam" id="PF08427">
    <property type="entry name" value="ARMH3_C"/>
    <property type="match status" value="1"/>
</dbReference>
<dbReference type="InterPro" id="IPR013636">
    <property type="entry name" value="ARMH3_C"/>
</dbReference>
<evidence type="ECO:0000313" key="6">
    <source>
        <dbReference type="EMBL" id="QQP35612.1"/>
    </source>
</evidence>
<evidence type="ECO:0000256" key="3">
    <source>
        <dbReference type="ARBA" id="ARBA00022989"/>
    </source>
</evidence>
<keyword evidence="3" id="KW-1133">Transmembrane helix</keyword>
<keyword evidence="2" id="KW-0812">Transmembrane</keyword>
<accession>A0A7T8GQ62</accession>
<reference evidence="7" key="1">
    <citation type="submission" date="2021-01" db="EMBL/GenBank/DDBJ databases">
        <title>Caligus Genome Assembly.</title>
        <authorList>
            <person name="Gallardo-Escarate C."/>
        </authorList>
    </citation>
    <scope>NUCLEOTIDE SEQUENCE [LARGE SCALE GENOMIC DNA]</scope>
</reference>
<sequence length="187" mass="21484">MDLLESISKETGNSSAPDLYGLAHQGITIFNLFITFGDTFLPCPSTYDELYYEITRRSEIFSRLYQKACTYSAKGGRFKDSAVRVTNALVNIRAITSHFKHIIEAWLKSEELSTPTPEQTLEVVKSNYESLTLKLQEGLDAYEPYSEAPKHSEFFQDLLRRLNKTLGSIRSLSRSYSHELSWKHFPR</sequence>
<organism evidence="6 7">
    <name type="scientific">Caligus rogercresseyi</name>
    <name type="common">Sea louse</name>
    <dbReference type="NCBI Taxonomy" id="217165"/>
    <lineage>
        <taxon>Eukaryota</taxon>
        <taxon>Metazoa</taxon>
        <taxon>Ecdysozoa</taxon>
        <taxon>Arthropoda</taxon>
        <taxon>Crustacea</taxon>
        <taxon>Multicrustacea</taxon>
        <taxon>Hexanauplia</taxon>
        <taxon>Copepoda</taxon>
        <taxon>Siphonostomatoida</taxon>
        <taxon>Caligidae</taxon>
        <taxon>Caligus</taxon>
    </lineage>
</organism>
<dbReference type="PANTHER" id="PTHR13608:SF3">
    <property type="entry name" value="ARMADILLO-LIKE HELICAL DOMAIN-CONTAINING PROTEIN 3"/>
    <property type="match status" value="1"/>
</dbReference>
<evidence type="ECO:0000313" key="7">
    <source>
        <dbReference type="Proteomes" id="UP000595437"/>
    </source>
</evidence>
<proteinExistence type="predicted"/>
<dbReference type="PANTHER" id="PTHR13608">
    <property type="entry name" value="ARMADILLO-LIKE HELICAL DOMAIN-CONTAINING PROTEIN 3"/>
    <property type="match status" value="1"/>
</dbReference>
<comment type="subcellular location">
    <subcellularLocation>
        <location evidence="1">Membrane</location>
    </subcellularLocation>
</comment>
<keyword evidence="4" id="KW-0472">Membrane</keyword>
<dbReference type="EMBL" id="CP045907">
    <property type="protein sequence ID" value="QQP35612.1"/>
    <property type="molecule type" value="Genomic_DNA"/>
</dbReference>
<dbReference type="GO" id="GO:0005829">
    <property type="term" value="C:cytosol"/>
    <property type="evidence" value="ECO:0007669"/>
    <property type="project" value="TreeGrafter"/>
</dbReference>
<protein>
    <recommendedName>
        <fullName evidence="5">Armadillo-like helical domain-containing protein</fullName>
    </recommendedName>
</protein>
<name>A0A7T8GQ62_CALRO</name>
<dbReference type="AlphaFoldDB" id="A0A7T8GQ62"/>
<dbReference type="Proteomes" id="UP000595437">
    <property type="component" value="Chromosome 18"/>
</dbReference>
<evidence type="ECO:0000256" key="4">
    <source>
        <dbReference type="ARBA" id="ARBA00023136"/>
    </source>
</evidence>
<feature type="domain" description="Armadillo-like helical" evidence="5">
    <location>
        <begin position="2"/>
        <end position="169"/>
    </location>
</feature>
<evidence type="ECO:0000259" key="5">
    <source>
        <dbReference type="SMART" id="SM01158"/>
    </source>
</evidence>
<evidence type="ECO:0000256" key="1">
    <source>
        <dbReference type="ARBA" id="ARBA00004370"/>
    </source>
</evidence>
<evidence type="ECO:0000256" key="2">
    <source>
        <dbReference type="ARBA" id="ARBA00022692"/>
    </source>
</evidence>
<dbReference type="OrthoDB" id="2012278at2759"/>
<dbReference type="GO" id="GO:0016020">
    <property type="term" value="C:membrane"/>
    <property type="evidence" value="ECO:0007669"/>
    <property type="project" value="UniProtKB-SubCell"/>
</dbReference>